<dbReference type="OrthoDB" id="8418771at2"/>
<gene>
    <name evidence="1" type="ORF">D2V08_00605</name>
</gene>
<dbReference type="Proteomes" id="UP000266067">
    <property type="component" value="Unassembled WGS sequence"/>
</dbReference>
<keyword evidence="2" id="KW-1185">Reference proteome</keyword>
<dbReference type="RefSeq" id="WP_119606214.1">
    <property type="nucleotide sequence ID" value="NZ_QXFH01000004.1"/>
</dbReference>
<reference evidence="1 2" key="1">
    <citation type="submission" date="2018-08" db="EMBL/GenBank/DDBJ databases">
        <title>Proposal of Muricauda 72 sp.nov. and Muricauda NH166 sp.nov., isolated from seawater.</title>
        <authorList>
            <person name="Cheng H."/>
            <person name="Wu Y.-H."/>
            <person name="Guo L.-L."/>
            <person name="Xu X.-W."/>
        </authorList>
    </citation>
    <scope>NUCLEOTIDE SEQUENCE [LARGE SCALE GENOMIC DNA]</scope>
    <source>
        <strain evidence="1 2">KCTC 22173</strain>
    </source>
</reference>
<organism evidence="1 2">
    <name type="scientific">Flagellimonas lutimaris</name>
    <dbReference type="NCBI Taxonomy" id="475082"/>
    <lineage>
        <taxon>Bacteria</taxon>
        <taxon>Pseudomonadati</taxon>
        <taxon>Bacteroidota</taxon>
        <taxon>Flavobacteriia</taxon>
        <taxon>Flavobacteriales</taxon>
        <taxon>Flavobacteriaceae</taxon>
        <taxon>Flagellimonas</taxon>
    </lineage>
</organism>
<sequence>MDKYSFSTLSEAVNTLTQEEGYKEDFEAEETCIKALYSKKEYQPKDLVIINSYRFEGMTNPSDESVVFTIEAKDGTKGTLVMSYGASTTQNEDLIQQIPYKKD</sequence>
<protein>
    <submittedName>
        <fullName evidence="1">Phosphoribosylpyrophosphate synthetase</fullName>
    </submittedName>
</protein>
<name>A0A3A1NBG6_9FLAO</name>
<dbReference type="AlphaFoldDB" id="A0A3A1NBG6"/>
<evidence type="ECO:0000313" key="1">
    <source>
        <dbReference type="EMBL" id="RIV38241.1"/>
    </source>
</evidence>
<accession>A0A3A1NBG6</accession>
<comment type="caution">
    <text evidence="1">The sequence shown here is derived from an EMBL/GenBank/DDBJ whole genome shotgun (WGS) entry which is preliminary data.</text>
</comment>
<dbReference type="EMBL" id="QXFH01000004">
    <property type="protein sequence ID" value="RIV38241.1"/>
    <property type="molecule type" value="Genomic_DNA"/>
</dbReference>
<proteinExistence type="predicted"/>
<evidence type="ECO:0000313" key="2">
    <source>
        <dbReference type="Proteomes" id="UP000266067"/>
    </source>
</evidence>